<evidence type="ECO:0008006" key="4">
    <source>
        <dbReference type="Google" id="ProtNLM"/>
    </source>
</evidence>
<evidence type="ECO:0000313" key="2">
    <source>
        <dbReference type="EMBL" id="KAG1792945.1"/>
    </source>
</evidence>
<gene>
    <name evidence="2" type="ORF">HD556DRAFT_529901</name>
</gene>
<evidence type="ECO:0000313" key="3">
    <source>
        <dbReference type="Proteomes" id="UP000719766"/>
    </source>
</evidence>
<keyword evidence="3" id="KW-1185">Reference proteome</keyword>
<feature type="chain" id="PRO_5040263858" description="Secreted protein" evidence="1">
    <location>
        <begin position="17"/>
        <end position="134"/>
    </location>
</feature>
<sequence>MILFQLMFVALQPANAATMAKQAYKQASSLQFQRSATSIPPHLVVEHPSSHYPSHCELVLCLFFTVHLPHMTGEAFFFHVSTYSYICSCFSLFVSSSWDSCSVSDFAMLTIIRREFLLQRPQSSRLDQRTASQS</sequence>
<proteinExistence type="predicted"/>
<dbReference type="AlphaFoldDB" id="A0A9P7APG7"/>
<reference evidence="2" key="1">
    <citation type="journal article" date="2020" name="New Phytol.">
        <title>Comparative genomics reveals dynamic genome evolution in host specialist ectomycorrhizal fungi.</title>
        <authorList>
            <person name="Lofgren L.A."/>
            <person name="Nguyen N.H."/>
            <person name="Vilgalys R."/>
            <person name="Ruytinx J."/>
            <person name="Liao H.L."/>
            <person name="Branco S."/>
            <person name="Kuo A."/>
            <person name="LaButti K."/>
            <person name="Lipzen A."/>
            <person name="Andreopoulos W."/>
            <person name="Pangilinan J."/>
            <person name="Riley R."/>
            <person name="Hundley H."/>
            <person name="Na H."/>
            <person name="Barry K."/>
            <person name="Grigoriev I.V."/>
            <person name="Stajich J.E."/>
            <person name="Kennedy P.G."/>
        </authorList>
    </citation>
    <scope>NUCLEOTIDE SEQUENCE</scope>
    <source>
        <strain evidence="2">S12</strain>
    </source>
</reference>
<dbReference type="EMBL" id="JABBWE010000033">
    <property type="protein sequence ID" value="KAG1792945.1"/>
    <property type="molecule type" value="Genomic_DNA"/>
</dbReference>
<evidence type="ECO:0000256" key="1">
    <source>
        <dbReference type="SAM" id="SignalP"/>
    </source>
</evidence>
<name>A0A9P7APG7_9AGAM</name>
<organism evidence="2 3">
    <name type="scientific">Suillus plorans</name>
    <dbReference type="NCBI Taxonomy" id="116603"/>
    <lineage>
        <taxon>Eukaryota</taxon>
        <taxon>Fungi</taxon>
        <taxon>Dikarya</taxon>
        <taxon>Basidiomycota</taxon>
        <taxon>Agaricomycotina</taxon>
        <taxon>Agaricomycetes</taxon>
        <taxon>Agaricomycetidae</taxon>
        <taxon>Boletales</taxon>
        <taxon>Suillineae</taxon>
        <taxon>Suillaceae</taxon>
        <taxon>Suillus</taxon>
    </lineage>
</organism>
<dbReference type="GeneID" id="64604646"/>
<protein>
    <recommendedName>
        <fullName evidence="4">Secreted protein</fullName>
    </recommendedName>
</protein>
<dbReference type="Proteomes" id="UP000719766">
    <property type="component" value="Unassembled WGS sequence"/>
</dbReference>
<feature type="signal peptide" evidence="1">
    <location>
        <begin position="1"/>
        <end position="16"/>
    </location>
</feature>
<keyword evidence="1" id="KW-0732">Signal</keyword>
<accession>A0A9P7APG7</accession>
<comment type="caution">
    <text evidence="2">The sequence shown here is derived from an EMBL/GenBank/DDBJ whole genome shotgun (WGS) entry which is preliminary data.</text>
</comment>
<dbReference type="RefSeq" id="XP_041159482.1">
    <property type="nucleotide sequence ID" value="XM_041310882.1"/>
</dbReference>